<name>A0ABQ5W117_9HYPH</name>
<comment type="caution">
    <text evidence="1">The sequence shown here is derived from an EMBL/GenBank/DDBJ whole genome shotgun (WGS) entry which is preliminary data.</text>
</comment>
<dbReference type="Pfam" id="PF03237">
    <property type="entry name" value="Terminase_6N"/>
    <property type="match status" value="1"/>
</dbReference>
<organism evidence="1 2">
    <name type="scientific">Devosia nitrariae</name>
    <dbReference type="NCBI Taxonomy" id="2071872"/>
    <lineage>
        <taxon>Bacteria</taxon>
        <taxon>Pseudomonadati</taxon>
        <taxon>Pseudomonadota</taxon>
        <taxon>Alphaproteobacteria</taxon>
        <taxon>Hyphomicrobiales</taxon>
        <taxon>Devosiaceae</taxon>
        <taxon>Devosia</taxon>
    </lineage>
</organism>
<evidence type="ECO:0000313" key="1">
    <source>
        <dbReference type="EMBL" id="GLQ53765.1"/>
    </source>
</evidence>
<accession>A0ABQ5W117</accession>
<evidence type="ECO:0000313" key="2">
    <source>
        <dbReference type="Proteomes" id="UP001156691"/>
    </source>
</evidence>
<sequence length="519" mass="57610">MTPPPPSPEPDRDHRRQSARRNLVDYARYIEVPGAPRTDDEDTEGFAPVETSLAAHHVLTLEACQRCVERPGGRLMLFMPPGSAKSTYGSVVLPSFVMGAIPNFRMIAVSYATPLARKLGRRTRSVVRQPAFLDLFGTRINPENRAADEWALDNGSEYMAGGVLSGITGNRADLIVIDDPIRGRQDADSETIRKRTLEAYEDDLLTRLKPGGSVVIIQTRWHEADLAGTILPENYAGESGQIACRDGNIWEVICLPAKAERADDPLGRKPGDYIWPEWFGPSHWAQFERNPRTWSALFQQRPAPDTGSYFKREWIHLVDHLPPRETLMVYGGSDYAVTEEQGDFTVHAVIGIDPNGDPWLLDLWRVQASSDVWVESFCDLVRKWRPVGWAEETGQIKSGVGPFLKRAMMERGAYVAREQFSTAAGNKAVRAQSFRGLIATRGLRVKRDAPFVAELIAEMMSFPVGVHDDQVDALGLVGQLLDRMTAGSAPKAPAVRPAAYEIEDGYVLAPELPGVRRRG</sequence>
<dbReference type="Proteomes" id="UP001156691">
    <property type="component" value="Unassembled WGS sequence"/>
</dbReference>
<keyword evidence="2" id="KW-1185">Reference proteome</keyword>
<evidence type="ECO:0008006" key="3">
    <source>
        <dbReference type="Google" id="ProtNLM"/>
    </source>
</evidence>
<dbReference type="RefSeq" id="WP_284339216.1">
    <property type="nucleotide sequence ID" value="NZ_BSNS01000006.1"/>
</dbReference>
<dbReference type="EMBL" id="BSNS01000006">
    <property type="protein sequence ID" value="GLQ53765.1"/>
    <property type="molecule type" value="Genomic_DNA"/>
</dbReference>
<reference evidence="2" key="1">
    <citation type="journal article" date="2019" name="Int. J. Syst. Evol. Microbiol.">
        <title>The Global Catalogue of Microorganisms (GCM) 10K type strain sequencing project: providing services to taxonomists for standard genome sequencing and annotation.</title>
        <authorList>
            <consortium name="The Broad Institute Genomics Platform"/>
            <consortium name="The Broad Institute Genome Sequencing Center for Infectious Disease"/>
            <person name="Wu L."/>
            <person name="Ma J."/>
        </authorList>
    </citation>
    <scope>NUCLEOTIDE SEQUENCE [LARGE SCALE GENOMIC DNA]</scope>
    <source>
        <strain evidence="2">NBRC 112416</strain>
    </source>
</reference>
<gene>
    <name evidence="1" type="ORF">GCM10010862_10240</name>
</gene>
<dbReference type="Gene3D" id="3.30.420.240">
    <property type="match status" value="1"/>
</dbReference>
<protein>
    <recommendedName>
        <fullName evidence="3">Phage terminase large subunit-like protein</fullName>
    </recommendedName>
</protein>
<proteinExistence type="predicted"/>